<comment type="caution">
    <text evidence="2">The sequence shown here is derived from an EMBL/GenBank/DDBJ whole genome shotgun (WGS) entry which is preliminary data.</text>
</comment>
<sequence length="190" mass="21924">MDKQKNLKKYRKNIAIKKALCKTAPPTSIEQIEEEKESLSLEIYEEFIDELLIDIVTEVHKTEKIANLECQICQTKCRHYSTKSSRDIFNQNVKNNSQIEYGNCPKCQSKVAISKIATHFTKCLGFMDNNRRLLRRSNTSVTSSNSAYTVDKYLSSLDESDGEKEEKKAKRKTYQSSPLKKSLLKKQKTN</sequence>
<dbReference type="STRING" id="1754191.A0A1Y1V0S8"/>
<evidence type="ECO:0000313" key="3">
    <source>
        <dbReference type="Proteomes" id="UP000193719"/>
    </source>
</evidence>
<reference evidence="2 3" key="1">
    <citation type="submission" date="2016-08" db="EMBL/GenBank/DDBJ databases">
        <title>Genomes of anaerobic fungi encode conserved fungal cellulosomes for biomass hydrolysis.</title>
        <authorList>
            <consortium name="DOE Joint Genome Institute"/>
            <person name="Haitjema C.H."/>
            <person name="Gilmore S.P."/>
            <person name="Henske J.K."/>
            <person name="Solomon K.V."/>
            <person name="De Groot R."/>
            <person name="Kuo A."/>
            <person name="Mondo S.J."/>
            <person name="Salamov A.A."/>
            <person name="Labutti K."/>
            <person name="Zhao Z."/>
            <person name="Chiniquy J."/>
            <person name="Barry K."/>
            <person name="Brewer H.M."/>
            <person name="Purvine S.O."/>
            <person name="Wright A.T."/>
            <person name="Boxma B."/>
            <person name="Van Alen T."/>
            <person name="Hackstein J.H."/>
            <person name="Baker S.E."/>
            <person name="Grigoriev I.V."/>
            <person name="O'Malley M.A."/>
        </authorList>
    </citation>
    <scope>NUCLEOTIDE SEQUENCE [LARGE SCALE GENOMIC DNA]</scope>
    <source>
        <strain evidence="3">finn</strain>
    </source>
</reference>
<accession>A0A1Y1V0S8</accession>
<evidence type="ECO:0008006" key="4">
    <source>
        <dbReference type="Google" id="ProtNLM"/>
    </source>
</evidence>
<gene>
    <name evidence="2" type="ORF">BCR36DRAFT_585932</name>
</gene>
<evidence type="ECO:0000313" key="2">
    <source>
        <dbReference type="EMBL" id="ORX44807.1"/>
    </source>
</evidence>
<reference evidence="2 3" key="2">
    <citation type="submission" date="2016-08" db="EMBL/GenBank/DDBJ databases">
        <title>Pervasive Adenine N6-methylation of Active Genes in Fungi.</title>
        <authorList>
            <consortium name="DOE Joint Genome Institute"/>
            <person name="Mondo S.J."/>
            <person name="Dannebaum R.O."/>
            <person name="Kuo R.C."/>
            <person name="Labutti K."/>
            <person name="Haridas S."/>
            <person name="Kuo A."/>
            <person name="Salamov A."/>
            <person name="Ahrendt S.R."/>
            <person name="Lipzen A."/>
            <person name="Sullivan W."/>
            <person name="Andreopoulos W.B."/>
            <person name="Clum A."/>
            <person name="Lindquist E."/>
            <person name="Daum C."/>
            <person name="Ramamoorthy G.K."/>
            <person name="Gryganskyi A."/>
            <person name="Culley D."/>
            <person name="Magnuson J.K."/>
            <person name="James T.Y."/>
            <person name="O'Malley M.A."/>
            <person name="Stajich J.E."/>
            <person name="Spatafora J.W."/>
            <person name="Visel A."/>
            <person name="Grigoriev I.V."/>
        </authorList>
    </citation>
    <scope>NUCLEOTIDE SEQUENCE [LARGE SCALE GENOMIC DNA]</scope>
    <source>
        <strain evidence="3">finn</strain>
    </source>
</reference>
<proteinExistence type="predicted"/>
<dbReference type="AlphaFoldDB" id="A0A1Y1V0S8"/>
<keyword evidence="3" id="KW-1185">Reference proteome</keyword>
<feature type="region of interest" description="Disordered" evidence="1">
    <location>
        <begin position="158"/>
        <end position="190"/>
    </location>
</feature>
<dbReference type="OrthoDB" id="2139257at2759"/>
<organism evidence="2 3">
    <name type="scientific">Piromyces finnis</name>
    <dbReference type="NCBI Taxonomy" id="1754191"/>
    <lineage>
        <taxon>Eukaryota</taxon>
        <taxon>Fungi</taxon>
        <taxon>Fungi incertae sedis</taxon>
        <taxon>Chytridiomycota</taxon>
        <taxon>Chytridiomycota incertae sedis</taxon>
        <taxon>Neocallimastigomycetes</taxon>
        <taxon>Neocallimastigales</taxon>
        <taxon>Neocallimastigaceae</taxon>
        <taxon>Piromyces</taxon>
    </lineage>
</organism>
<dbReference type="Proteomes" id="UP000193719">
    <property type="component" value="Unassembled WGS sequence"/>
</dbReference>
<protein>
    <recommendedName>
        <fullName evidence="4">SAGA-associated factor 11</fullName>
    </recommendedName>
</protein>
<dbReference type="EMBL" id="MCFH01000043">
    <property type="protein sequence ID" value="ORX44807.1"/>
    <property type="molecule type" value="Genomic_DNA"/>
</dbReference>
<evidence type="ECO:0000256" key="1">
    <source>
        <dbReference type="SAM" id="MobiDB-lite"/>
    </source>
</evidence>
<name>A0A1Y1V0S8_9FUNG</name>